<dbReference type="GO" id="GO:0005829">
    <property type="term" value="C:cytosol"/>
    <property type="evidence" value="ECO:0007669"/>
    <property type="project" value="TreeGrafter"/>
</dbReference>
<protein>
    <submittedName>
        <fullName evidence="3">Ubiquitin carboxyl-terminal hydrolase</fullName>
    </submittedName>
</protein>
<dbReference type="GO" id="GO:0016579">
    <property type="term" value="P:protein deubiquitination"/>
    <property type="evidence" value="ECO:0007669"/>
    <property type="project" value="InterPro"/>
</dbReference>
<dbReference type="AlphaFoldDB" id="A0AAV8AC11"/>
<dbReference type="Pfam" id="PF00443">
    <property type="entry name" value="UCH"/>
    <property type="match status" value="1"/>
</dbReference>
<feature type="domain" description="USP" evidence="2">
    <location>
        <begin position="1"/>
        <end position="219"/>
    </location>
</feature>
<proteinExistence type="predicted"/>
<feature type="compositionally biased region" description="Low complexity" evidence="1">
    <location>
        <begin position="193"/>
        <end position="204"/>
    </location>
</feature>
<evidence type="ECO:0000259" key="2">
    <source>
        <dbReference type="PROSITE" id="PS50235"/>
    </source>
</evidence>
<dbReference type="Proteomes" id="UP001146793">
    <property type="component" value="Unassembled WGS sequence"/>
</dbReference>
<dbReference type="InterPro" id="IPR038765">
    <property type="entry name" value="Papain-like_cys_pep_sf"/>
</dbReference>
<dbReference type="GO" id="GO:0004843">
    <property type="term" value="F:cysteine-type deubiquitinase activity"/>
    <property type="evidence" value="ECO:0007669"/>
    <property type="project" value="InterPro"/>
</dbReference>
<dbReference type="Gene3D" id="3.90.70.10">
    <property type="entry name" value="Cysteine proteinases"/>
    <property type="match status" value="1"/>
</dbReference>
<dbReference type="GO" id="GO:0005634">
    <property type="term" value="C:nucleus"/>
    <property type="evidence" value="ECO:0007669"/>
    <property type="project" value="TreeGrafter"/>
</dbReference>
<sequence length="219" mass="25851">MILKIFQNLLKHYNCKECSHLFERKEEFFTLSLNIKKNKSLEELLNLFFQQKILNEEIQISCEGCVKKTLDSKYYVQNLPKNLIIHLKIFEYDFITKRKKLIQLGNVLNPPLDICIQNVIKKTEKEIGKEQKVENGNGTELGNEINEMSKNDSHDYKLFGIIYHNGKTQESDYCSEFWYGGKFIPSEHNTPINMNKNNNQSKSENNNDKYPYILFYTSK</sequence>
<gene>
    <name evidence="3" type="ORF">M0812_04819</name>
</gene>
<evidence type="ECO:0000256" key="1">
    <source>
        <dbReference type="SAM" id="MobiDB-lite"/>
    </source>
</evidence>
<name>A0AAV8AC11_9EUKA</name>
<accession>A0AAV8AC11</accession>
<organism evidence="3 4">
    <name type="scientific">Anaeramoeba flamelloides</name>
    <dbReference type="NCBI Taxonomy" id="1746091"/>
    <lineage>
        <taxon>Eukaryota</taxon>
        <taxon>Metamonada</taxon>
        <taxon>Anaeramoebidae</taxon>
        <taxon>Anaeramoeba</taxon>
    </lineage>
</organism>
<reference evidence="3" key="1">
    <citation type="submission" date="2022-08" db="EMBL/GenBank/DDBJ databases">
        <title>Novel sulphate-reducing endosymbionts in the free-living metamonad Anaeramoeba.</title>
        <authorList>
            <person name="Jerlstrom-Hultqvist J."/>
            <person name="Cepicka I."/>
            <person name="Gallot-Lavallee L."/>
            <person name="Salas-Leiva D."/>
            <person name="Curtis B.A."/>
            <person name="Zahonova K."/>
            <person name="Pipaliya S."/>
            <person name="Dacks J."/>
            <person name="Roger A.J."/>
        </authorList>
    </citation>
    <scope>NUCLEOTIDE SEQUENCE</scope>
    <source>
        <strain evidence="3">Busselton2</strain>
    </source>
</reference>
<dbReference type="SUPFAM" id="SSF54001">
    <property type="entry name" value="Cysteine proteinases"/>
    <property type="match status" value="1"/>
</dbReference>
<dbReference type="InterPro" id="IPR028889">
    <property type="entry name" value="USP"/>
</dbReference>
<dbReference type="PANTHER" id="PTHR24006">
    <property type="entry name" value="UBIQUITIN CARBOXYL-TERMINAL HYDROLASE"/>
    <property type="match status" value="1"/>
</dbReference>
<dbReference type="EMBL" id="JANTQA010000009">
    <property type="protein sequence ID" value="KAJ3451423.1"/>
    <property type="molecule type" value="Genomic_DNA"/>
</dbReference>
<comment type="caution">
    <text evidence="3">The sequence shown here is derived from an EMBL/GenBank/DDBJ whole genome shotgun (WGS) entry which is preliminary data.</text>
</comment>
<dbReference type="PANTHER" id="PTHR24006:SF827">
    <property type="entry name" value="UBIQUITIN CARBOXYL-TERMINAL HYDROLASE 34"/>
    <property type="match status" value="1"/>
</dbReference>
<dbReference type="PROSITE" id="PS50235">
    <property type="entry name" value="USP_3"/>
    <property type="match status" value="1"/>
</dbReference>
<dbReference type="InterPro" id="IPR050164">
    <property type="entry name" value="Peptidase_C19"/>
</dbReference>
<dbReference type="InterPro" id="IPR001394">
    <property type="entry name" value="Peptidase_C19_UCH"/>
</dbReference>
<evidence type="ECO:0000313" key="3">
    <source>
        <dbReference type="EMBL" id="KAJ3451423.1"/>
    </source>
</evidence>
<evidence type="ECO:0000313" key="4">
    <source>
        <dbReference type="Proteomes" id="UP001146793"/>
    </source>
</evidence>
<keyword evidence="3" id="KW-0378">Hydrolase</keyword>
<feature type="region of interest" description="Disordered" evidence="1">
    <location>
        <begin position="189"/>
        <end position="208"/>
    </location>
</feature>